<evidence type="ECO:0000313" key="2">
    <source>
        <dbReference type="EMBL" id="GIJ44755.1"/>
    </source>
</evidence>
<organism evidence="2 3">
    <name type="scientific">Virgisporangium aliadipatigenens</name>
    <dbReference type="NCBI Taxonomy" id="741659"/>
    <lineage>
        <taxon>Bacteria</taxon>
        <taxon>Bacillati</taxon>
        <taxon>Actinomycetota</taxon>
        <taxon>Actinomycetes</taxon>
        <taxon>Micromonosporales</taxon>
        <taxon>Micromonosporaceae</taxon>
        <taxon>Virgisporangium</taxon>
    </lineage>
</organism>
<proteinExistence type="predicted"/>
<dbReference type="PANTHER" id="PTHR35400:SF3">
    <property type="entry name" value="SLL1072 PROTEIN"/>
    <property type="match status" value="1"/>
</dbReference>
<dbReference type="Proteomes" id="UP000619260">
    <property type="component" value="Unassembled WGS sequence"/>
</dbReference>
<accession>A0A8J4DND0</accession>
<dbReference type="Pfam" id="PF05685">
    <property type="entry name" value="Uma2"/>
    <property type="match status" value="1"/>
</dbReference>
<evidence type="ECO:0000259" key="1">
    <source>
        <dbReference type="Pfam" id="PF05685"/>
    </source>
</evidence>
<name>A0A8J4DND0_9ACTN</name>
<dbReference type="EMBL" id="BOPF01000004">
    <property type="protein sequence ID" value="GIJ44755.1"/>
    <property type="molecule type" value="Genomic_DNA"/>
</dbReference>
<feature type="domain" description="Putative restriction endonuclease" evidence="1">
    <location>
        <begin position="34"/>
        <end position="164"/>
    </location>
</feature>
<keyword evidence="3" id="KW-1185">Reference proteome</keyword>
<protein>
    <recommendedName>
        <fullName evidence="1">Putative restriction endonuclease domain-containing protein</fullName>
    </recommendedName>
</protein>
<dbReference type="InterPro" id="IPR012296">
    <property type="entry name" value="Nuclease_put_TT1808"/>
</dbReference>
<dbReference type="CDD" id="cd06260">
    <property type="entry name" value="DUF820-like"/>
    <property type="match status" value="1"/>
</dbReference>
<dbReference type="AlphaFoldDB" id="A0A8J4DND0"/>
<sequence>MTAQPLTLDYMTESVEAPAPTWIRRPDERGFTVADLHALPDDGLRYELIDGSLAVSPSATGGHNLITRWIANAVEQVNPTEEWYVTTDVSTAINDRNEPRPDLVVARYVHVNTTPFPIKDTLLVAEIVSPTSVLRDTEVKRKLYARAGVPAYWIVTTDEDSGEIALAELRLKGKAYEYRTHYTTAVFATDHPWPLAIDLPGLSRRWAKTMRPHAADEPVAD</sequence>
<dbReference type="SUPFAM" id="SSF52980">
    <property type="entry name" value="Restriction endonuclease-like"/>
    <property type="match status" value="1"/>
</dbReference>
<reference evidence="2" key="1">
    <citation type="submission" date="2021-01" db="EMBL/GenBank/DDBJ databases">
        <title>Whole genome shotgun sequence of Virgisporangium aliadipatigenens NBRC 105644.</title>
        <authorList>
            <person name="Komaki H."/>
            <person name="Tamura T."/>
        </authorList>
    </citation>
    <scope>NUCLEOTIDE SEQUENCE</scope>
    <source>
        <strain evidence="2">NBRC 105644</strain>
    </source>
</reference>
<comment type="caution">
    <text evidence="2">The sequence shown here is derived from an EMBL/GenBank/DDBJ whole genome shotgun (WGS) entry which is preliminary data.</text>
</comment>
<dbReference type="InterPro" id="IPR008538">
    <property type="entry name" value="Uma2"/>
</dbReference>
<dbReference type="Gene3D" id="3.90.1570.10">
    <property type="entry name" value="tt1808, chain A"/>
    <property type="match status" value="1"/>
</dbReference>
<gene>
    <name evidence="2" type="ORF">Val02_16410</name>
</gene>
<dbReference type="InterPro" id="IPR011335">
    <property type="entry name" value="Restrct_endonuc-II-like"/>
</dbReference>
<evidence type="ECO:0000313" key="3">
    <source>
        <dbReference type="Proteomes" id="UP000619260"/>
    </source>
</evidence>
<dbReference type="PANTHER" id="PTHR35400">
    <property type="entry name" value="SLR1083 PROTEIN"/>
    <property type="match status" value="1"/>
</dbReference>